<dbReference type="Proteomes" id="UP000499080">
    <property type="component" value="Unassembled WGS sequence"/>
</dbReference>
<keyword evidence="3" id="KW-1185">Reference proteome</keyword>
<proteinExistence type="predicted"/>
<evidence type="ECO:0000256" key="1">
    <source>
        <dbReference type="SAM" id="MobiDB-lite"/>
    </source>
</evidence>
<feature type="compositionally biased region" description="Gly residues" evidence="1">
    <location>
        <begin position="31"/>
        <end position="46"/>
    </location>
</feature>
<name>A0A4Y2FDT6_ARAVE</name>
<comment type="caution">
    <text evidence="2">The sequence shown here is derived from an EMBL/GenBank/DDBJ whole genome shotgun (WGS) entry which is preliminary data.</text>
</comment>
<sequence length="117" mass="12616">MCLCLRLVRSECVERAQYLPGLPDGPRAVEGSGGRRSPGAAGGVRGRPGVRGPPFFLVAHGSRQGQSVVVRHLREHKNTGISIGRARGQPPTALWRRVDASVLGTMPRWGRRGEGKE</sequence>
<organism evidence="2 3">
    <name type="scientific">Araneus ventricosus</name>
    <name type="common">Orbweaver spider</name>
    <name type="synonym">Epeira ventricosa</name>
    <dbReference type="NCBI Taxonomy" id="182803"/>
    <lineage>
        <taxon>Eukaryota</taxon>
        <taxon>Metazoa</taxon>
        <taxon>Ecdysozoa</taxon>
        <taxon>Arthropoda</taxon>
        <taxon>Chelicerata</taxon>
        <taxon>Arachnida</taxon>
        <taxon>Araneae</taxon>
        <taxon>Araneomorphae</taxon>
        <taxon>Entelegynae</taxon>
        <taxon>Araneoidea</taxon>
        <taxon>Araneidae</taxon>
        <taxon>Araneus</taxon>
    </lineage>
</organism>
<accession>A0A4Y2FDT6</accession>
<reference evidence="2 3" key="1">
    <citation type="journal article" date="2019" name="Sci. Rep.">
        <title>Orb-weaving spider Araneus ventricosus genome elucidates the spidroin gene catalogue.</title>
        <authorList>
            <person name="Kono N."/>
            <person name="Nakamura H."/>
            <person name="Ohtoshi R."/>
            <person name="Moran D.A.P."/>
            <person name="Shinohara A."/>
            <person name="Yoshida Y."/>
            <person name="Fujiwara M."/>
            <person name="Mori M."/>
            <person name="Tomita M."/>
            <person name="Arakawa K."/>
        </authorList>
    </citation>
    <scope>NUCLEOTIDE SEQUENCE [LARGE SCALE GENOMIC DNA]</scope>
</reference>
<dbReference type="AlphaFoldDB" id="A0A4Y2FDT6"/>
<feature type="region of interest" description="Disordered" evidence="1">
    <location>
        <begin position="21"/>
        <end position="49"/>
    </location>
</feature>
<evidence type="ECO:0000313" key="2">
    <source>
        <dbReference type="EMBL" id="GBM38459.1"/>
    </source>
</evidence>
<dbReference type="EMBL" id="BGPR01000869">
    <property type="protein sequence ID" value="GBM38459.1"/>
    <property type="molecule type" value="Genomic_DNA"/>
</dbReference>
<evidence type="ECO:0000313" key="3">
    <source>
        <dbReference type="Proteomes" id="UP000499080"/>
    </source>
</evidence>
<gene>
    <name evidence="2" type="ORF">AVEN_120820_1</name>
</gene>
<protein>
    <submittedName>
        <fullName evidence="2">Uncharacterized protein</fullName>
    </submittedName>
</protein>